<name>A0A6A0AW74_9ACTN</name>
<evidence type="ECO:0000313" key="2">
    <source>
        <dbReference type="EMBL" id="GFH35837.1"/>
    </source>
</evidence>
<feature type="region of interest" description="Disordered" evidence="1">
    <location>
        <begin position="65"/>
        <end position="113"/>
    </location>
</feature>
<dbReference type="EMBL" id="BLLG01000005">
    <property type="protein sequence ID" value="GFH35837.1"/>
    <property type="molecule type" value="Genomic_DNA"/>
</dbReference>
<dbReference type="Gene3D" id="2.40.380.10">
    <property type="entry name" value="FomD-like"/>
    <property type="match status" value="1"/>
</dbReference>
<dbReference type="Proteomes" id="UP000484988">
    <property type="component" value="Unassembled WGS sequence"/>
</dbReference>
<gene>
    <name evidence="2" type="ORF">SCWH03_20590</name>
</gene>
<evidence type="ECO:0000256" key="1">
    <source>
        <dbReference type="SAM" id="MobiDB-lite"/>
    </source>
</evidence>
<dbReference type="AlphaFoldDB" id="A0A6A0AW74"/>
<feature type="compositionally biased region" description="Low complexity" evidence="1">
    <location>
        <begin position="11"/>
        <end position="20"/>
    </location>
</feature>
<evidence type="ECO:0000313" key="3">
    <source>
        <dbReference type="Proteomes" id="UP000484988"/>
    </source>
</evidence>
<dbReference type="InterPro" id="IPR035930">
    <property type="entry name" value="FomD-like_sf"/>
</dbReference>
<organism evidence="2 3">
    <name type="scientific">Streptomyces pacificus</name>
    <dbReference type="NCBI Taxonomy" id="2705029"/>
    <lineage>
        <taxon>Bacteria</taxon>
        <taxon>Bacillati</taxon>
        <taxon>Actinomycetota</taxon>
        <taxon>Actinomycetes</taxon>
        <taxon>Kitasatosporales</taxon>
        <taxon>Streptomycetaceae</taxon>
        <taxon>Streptomyces</taxon>
    </lineage>
</organism>
<accession>A0A6A0AW74</accession>
<sequence length="113" mass="12028">MSRPARRAPERAAGAAPPRALTEPVPPHALVARQTACAPSRGGEDGFDRARSAGLIAEDRARRVRAAGPDAVAPIGGWGAPYSDGWEDWRPDPRRRVTELPGDWNRTPAATSA</sequence>
<protein>
    <submittedName>
        <fullName evidence="2">Uncharacterized protein</fullName>
    </submittedName>
</protein>
<feature type="compositionally biased region" description="Basic and acidic residues" evidence="1">
    <location>
        <begin position="87"/>
        <end position="98"/>
    </location>
</feature>
<feature type="region of interest" description="Disordered" evidence="1">
    <location>
        <begin position="1"/>
        <end position="25"/>
    </location>
</feature>
<keyword evidence="3" id="KW-1185">Reference proteome</keyword>
<proteinExistence type="predicted"/>
<comment type="caution">
    <text evidence="2">The sequence shown here is derived from an EMBL/GenBank/DDBJ whole genome shotgun (WGS) entry which is preliminary data.</text>
</comment>
<reference evidence="2 3" key="1">
    <citation type="submission" date="2020-02" db="EMBL/GenBank/DDBJ databases">
        <title>Whole Genome Shotgun Sequence of Streptomyces sp. strain CWH03.</title>
        <authorList>
            <person name="Dohra H."/>
            <person name="Kodani S."/>
            <person name="Yamamura H."/>
        </authorList>
    </citation>
    <scope>NUCLEOTIDE SEQUENCE [LARGE SCALE GENOMIC DNA]</scope>
    <source>
        <strain evidence="2 3">CWH03</strain>
    </source>
</reference>
<dbReference type="SUPFAM" id="SSF159234">
    <property type="entry name" value="FomD-like"/>
    <property type="match status" value="1"/>
</dbReference>